<evidence type="ECO:0000313" key="1">
    <source>
        <dbReference type="EMBL" id="GFS30946.1"/>
    </source>
</evidence>
<sequence>MYAEAVINSRPLNYLSEDPDDLTPLTPSMFLQDIQTVGVPDLDNIDNINLTKRLGYQQRLRNDLRKRFRDEYLFFRSSSEQQSWFERSESCRCGAHWLRQQEET</sequence>
<dbReference type="EMBL" id="BMAV01024204">
    <property type="protein sequence ID" value="GFS30946.1"/>
    <property type="molecule type" value="Genomic_DNA"/>
</dbReference>
<organism evidence="1 2">
    <name type="scientific">Trichonephila inaurata madagascariensis</name>
    <dbReference type="NCBI Taxonomy" id="2747483"/>
    <lineage>
        <taxon>Eukaryota</taxon>
        <taxon>Metazoa</taxon>
        <taxon>Ecdysozoa</taxon>
        <taxon>Arthropoda</taxon>
        <taxon>Chelicerata</taxon>
        <taxon>Arachnida</taxon>
        <taxon>Araneae</taxon>
        <taxon>Araneomorphae</taxon>
        <taxon>Entelegynae</taxon>
        <taxon>Araneoidea</taxon>
        <taxon>Nephilidae</taxon>
        <taxon>Trichonephila</taxon>
        <taxon>Trichonephila inaurata</taxon>
    </lineage>
</organism>
<name>A0A8X6JHH1_9ARAC</name>
<evidence type="ECO:0000313" key="2">
    <source>
        <dbReference type="Proteomes" id="UP000886998"/>
    </source>
</evidence>
<keyword evidence="2" id="KW-1185">Reference proteome</keyword>
<gene>
    <name evidence="1" type="primary">AVEN_56295_1</name>
    <name evidence="1" type="ORF">TNIN_443581</name>
</gene>
<dbReference type="AlphaFoldDB" id="A0A8X6JHH1"/>
<protein>
    <submittedName>
        <fullName evidence="1">Integrase catalytic domain-containing protein</fullName>
    </submittedName>
</protein>
<comment type="caution">
    <text evidence="1">The sequence shown here is derived from an EMBL/GenBank/DDBJ whole genome shotgun (WGS) entry which is preliminary data.</text>
</comment>
<dbReference type="OrthoDB" id="6436075at2759"/>
<proteinExistence type="predicted"/>
<reference evidence="1" key="1">
    <citation type="submission" date="2020-08" db="EMBL/GenBank/DDBJ databases">
        <title>Multicomponent nature underlies the extraordinary mechanical properties of spider dragline silk.</title>
        <authorList>
            <person name="Kono N."/>
            <person name="Nakamura H."/>
            <person name="Mori M."/>
            <person name="Yoshida Y."/>
            <person name="Ohtoshi R."/>
            <person name="Malay A.D."/>
            <person name="Moran D.A.P."/>
            <person name="Tomita M."/>
            <person name="Numata K."/>
            <person name="Arakawa K."/>
        </authorList>
    </citation>
    <scope>NUCLEOTIDE SEQUENCE</scope>
</reference>
<accession>A0A8X6JHH1</accession>
<dbReference type="Proteomes" id="UP000886998">
    <property type="component" value="Unassembled WGS sequence"/>
</dbReference>